<keyword evidence="1" id="KW-0472">Membrane</keyword>
<reference evidence="2" key="1">
    <citation type="journal article" date="2013" name="Genetics">
        <title>The draft genome and transcriptome of Panagrellus redivivus are shaped by the harsh demands of a free-living lifestyle.</title>
        <authorList>
            <person name="Srinivasan J."/>
            <person name="Dillman A.R."/>
            <person name="Macchietto M.G."/>
            <person name="Heikkinen L."/>
            <person name="Lakso M."/>
            <person name="Fracchia K.M."/>
            <person name="Antoshechkin I."/>
            <person name="Mortazavi A."/>
            <person name="Wong G."/>
            <person name="Sternberg P.W."/>
        </authorList>
    </citation>
    <scope>NUCLEOTIDE SEQUENCE [LARGE SCALE GENOMIC DNA]</scope>
    <source>
        <strain evidence="2">MT8872</strain>
    </source>
</reference>
<feature type="transmembrane region" description="Helical" evidence="1">
    <location>
        <begin position="394"/>
        <end position="419"/>
    </location>
</feature>
<protein>
    <submittedName>
        <fullName evidence="3">F-box domain-containing protein</fullName>
    </submittedName>
</protein>
<keyword evidence="2" id="KW-1185">Reference proteome</keyword>
<dbReference type="WBParaSite" id="Pan_g12089.t1">
    <property type="protein sequence ID" value="Pan_g12089.t1"/>
    <property type="gene ID" value="Pan_g12089"/>
</dbReference>
<keyword evidence="1" id="KW-0812">Transmembrane</keyword>
<sequence length="455" mass="52442">MAFEELPYNFKKRLIRLALVPDVTTLRQTCPQTKHLCRRRPYQFDYLFITDNRQKFHEARLYARLFNILKLFVTSWFIRLYDGPGSFCPVWLSTRFYNKEKIPDLVVYVGDTLTLHLESTEAYDVIIPLIVGPYTRLSLRGNEIRWDQIKRLAHPKVKHIQILAKIEIEPAEYDDFAEFLHQRMRGFKSTSKMAFFCSKYNTKGIDNVTSAHPVLRGCTVNKVYATFLQKGQPRTEILTLFQEKRGEFLVNMTLNGSDIYVNGKFYVKTRWTVVGNRTEIWLDKNPILTQIWATFEKEGPIKFMPPEYEWVYINMKGHACSEVKIKVADGYAELLISRAHWAFPTEPYEDVFFSPTTTAATTVVAPITLESQESKHNEASSVISDEKIVQKASIIRGLICAAGAIFVLITAVLLSFVGCRLGRWHAQKHAFKEGLIKVEESCATTIPDNPDNKTK</sequence>
<evidence type="ECO:0000256" key="1">
    <source>
        <dbReference type="SAM" id="Phobius"/>
    </source>
</evidence>
<name>A0A7E4USQ9_PANRE</name>
<accession>A0A7E4USQ9</accession>
<dbReference type="AlphaFoldDB" id="A0A7E4USQ9"/>
<evidence type="ECO:0000313" key="2">
    <source>
        <dbReference type="Proteomes" id="UP000492821"/>
    </source>
</evidence>
<keyword evidence="1" id="KW-1133">Transmembrane helix</keyword>
<reference evidence="3" key="2">
    <citation type="submission" date="2020-10" db="UniProtKB">
        <authorList>
            <consortium name="WormBaseParasite"/>
        </authorList>
    </citation>
    <scope>IDENTIFICATION</scope>
</reference>
<dbReference type="Proteomes" id="UP000492821">
    <property type="component" value="Unassembled WGS sequence"/>
</dbReference>
<evidence type="ECO:0000313" key="3">
    <source>
        <dbReference type="WBParaSite" id="Pan_g12089.t1"/>
    </source>
</evidence>
<organism evidence="2 3">
    <name type="scientific">Panagrellus redivivus</name>
    <name type="common">Microworm</name>
    <dbReference type="NCBI Taxonomy" id="6233"/>
    <lineage>
        <taxon>Eukaryota</taxon>
        <taxon>Metazoa</taxon>
        <taxon>Ecdysozoa</taxon>
        <taxon>Nematoda</taxon>
        <taxon>Chromadorea</taxon>
        <taxon>Rhabditida</taxon>
        <taxon>Tylenchina</taxon>
        <taxon>Panagrolaimomorpha</taxon>
        <taxon>Panagrolaimoidea</taxon>
        <taxon>Panagrolaimidae</taxon>
        <taxon>Panagrellus</taxon>
    </lineage>
</organism>
<proteinExistence type="predicted"/>